<keyword evidence="1" id="KW-0812">Transmembrane</keyword>
<accession>A0A4V6A378</accession>
<feature type="transmembrane region" description="Helical" evidence="1">
    <location>
        <begin position="76"/>
        <end position="107"/>
    </location>
</feature>
<feature type="chain" id="PRO_5020682220" evidence="2">
    <location>
        <begin position="25"/>
        <end position="131"/>
    </location>
</feature>
<sequence>MRSAALSVLILLSISCFLWQEAFAKDGGTSIAGVGVDCYPSMSACADECYFECYEVDHCNDSDSDAVACAPDVTVIALYVLGITIGVTMLCCFVCVCSPCCLIASCIQKAREKRKNRRYRNESTKDSGALI</sequence>
<gene>
    <name evidence="3" type="ORF">L596_015773</name>
</gene>
<evidence type="ECO:0000256" key="2">
    <source>
        <dbReference type="SAM" id="SignalP"/>
    </source>
</evidence>
<protein>
    <submittedName>
        <fullName evidence="3">Uncharacterized protein</fullName>
    </submittedName>
</protein>
<evidence type="ECO:0000313" key="3">
    <source>
        <dbReference type="EMBL" id="TKR81985.1"/>
    </source>
</evidence>
<comment type="caution">
    <text evidence="3">The sequence shown here is derived from an EMBL/GenBank/DDBJ whole genome shotgun (WGS) entry which is preliminary data.</text>
</comment>
<feature type="signal peptide" evidence="2">
    <location>
        <begin position="1"/>
        <end position="24"/>
    </location>
</feature>
<keyword evidence="1" id="KW-1133">Transmembrane helix</keyword>
<dbReference type="OrthoDB" id="5855660at2759"/>
<dbReference type="AlphaFoldDB" id="A0A4V6A378"/>
<evidence type="ECO:0000256" key="1">
    <source>
        <dbReference type="SAM" id="Phobius"/>
    </source>
</evidence>
<reference evidence="3 4" key="1">
    <citation type="journal article" date="2015" name="Genome Biol.">
        <title>Comparative genomics of Steinernema reveals deeply conserved gene regulatory networks.</title>
        <authorList>
            <person name="Dillman A.R."/>
            <person name="Macchietto M."/>
            <person name="Porter C.F."/>
            <person name="Rogers A."/>
            <person name="Williams B."/>
            <person name="Antoshechkin I."/>
            <person name="Lee M.M."/>
            <person name="Goodwin Z."/>
            <person name="Lu X."/>
            <person name="Lewis E.E."/>
            <person name="Goodrich-Blair H."/>
            <person name="Stock S.P."/>
            <person name="Adams B.J."/>
            <person name="Sternberg P.W."/>
            <person name="Mortazavi A."/>
        </authorList>
    </citation>
    <scope>NUCLEOTIDE SEQUENCE [LARGE SCALE GENOMIC DNA]</scope>
    <source>
        <strain evidence="3 4">ALL</strain>
    </source>
</reference>
<dbReference type="Proteomes" id="UP000298663">
    <property type="component" value="Unassembled WGS sequence"/>
</dbReference>
<proteinExistence type="predicted"/>
<name>A0A4V6A378_STECR</name>
<dbReference type="PROSITE" id="PS51257">
    <property type="entry name" value="PROKAR_LIPOPROTEIN"/>
    <property type="match status" value="1"/>
</dbReference>
<evidence type="ECO:0000313" key="4">
    <source>
        <dbReference type="Proteomes" id="UP000298663"/>
    </source>
</evidence>
<dbReference type="EMBL" id="AZBU02000004">
    <property type="protein sequence ID" value="TKR81985.1"/>
    <property type="molecule type" value="Genomic_DNA"/>
</dbReference>
<reference evidence="3 4" key="2">
    <citation type="journal article" date="2019" name="G3 (Bethesda)">
        <title>Hybrid Assembly of the Genome of the Entomopathogenic Nematode Steinernema carpocapsae Identifies the X-Chromosome.</title>
        <authorList>
            <person name="Serra L."/>
            <person name="Macchietto M."/>
            <person name="Macias-Munoz A."/>
            <person name="McGill C.J."/>
            <person name="Rodriguez I.M."/>
            <person name="Rodriguez B."/>
            <person name="Murad R."/>
            <person name="Mortazavi A."/>
        </authorList>
    </citation>
    <scope>NUCLEOTIDE SEQUENCE [LARGE SCALE GENOMIC DNA]</scope>
    <source>
        <strain evidence="3 4">ALL</strain>
    </source>
</reference>
<keyword evidence="2" id="KW-0732">Signal</keyword>
<keyword evidence="4" id="KW-1185">Reference proteome</keyword>
<organism evidence="3 4">
    <name type="scientific">Steinernema carpocapsae</name>
    <name type="common">Entomopathogenic nematode</name>
    <dbReference type="NCBI Taxonomy" id="34508"/>
    <lineage>
        <taxon>Eukaryota</taxon>
        <taxon>Metazoa</taxon>
        <taxon>Ecdysozoa</taxon>
        <taxon>Nematoda</taxon>
        <taxon>Chromadorea</taxon>
        <taxon>Rhabditida</taxon>
        <taxon>Tylenchina</taxon>
        <taxon>Panagrolaimomorpha</taxon>
        <taxon>Strongyloidoidea</taxon>
        <taxon>Steinernematidae</taxon>
        <taxon>Steinernema</taxon>
    </lineage>
</organism>
<keyword evidence="1" id="KW-0472">Membrane</keyword>